<feature type="transmembrane region" description="Helical" evidence="1">
    <location>
        <begin position="159"/>
        <end position="182"/>
    </location>
</feature>
<keyword evidence="1" id="KW-0472">Membrane</keyword>
<gene>
    <name evidence="2" type="ORF">BD410DRAFT_879852</name>
</gene>
<sequence length="304" mass="33591">MSDSSPDIAGLIAEASQFGAQALFFLARYSFMVSVVFDLSTNFITKQSEMKNKFILILLGLTGMAGVVDGILLEVCQRHSLSLVWEVVVVKLDRPLFLVQLAGPILSLIFDVLVFTLTFMKTVHHAIEMRKVGLGNGLGYFILRDGAVYPHEWGFRAKLLMGVVAVTVFFVHASVNNFLFFFDMMVNPAKGGVVSSWITIIASMGNPLTYILINRLVLNLRKVSHIQEGDAPTLGAISTIQEPVFAANSILGNLGAPLRMGTEDEYSDDEIEEIVEDNEVEVFEEPEIADHTEIIEEPRNPSHV</sequence>
<organism evidence="2 3">
    <name type="scientific">Rickenella mellea</name>
    <dbReference type="NCBI Taxonomy" id="50990"/>
    <lineage>
        <taxon>Eukaryota</taxon>
        <taxon>Fungi</taxon>
        <taxon>Dikarya</taxon>
        <taxon>Basidiomycota</taxon>
        <taxon>Agaricomycotina</taxon>
        <taxon>Agaricomycetes</taxon>
        <taxon>Hymenochaetales</taxon>
        <taxon>Rickenellaceae</taxon>
        <taxon>Rickenella</taxon>
    </lineage>
</organism>
<dbReference type="AlphaFoldDB" id="A0A4Y7PUC6"/>
<name>A0A4Y7PUC6_9AGAM</name>
<protein>
    <submittedName>
        <fullName evidence="2">Uncharacterized protein</fullName>
    </submittedName>
</protein>
<dbReference type="VEuPathDB" id="FungiDB:BD410DRAFT_879852"/>
<feature type="transmembrane region" description="Helical" evidence="1">
    <location>
        <begin position="20"/>
        <end position="42"/>
    </location>
</feature>
<accession>A0A4Y7PUC6</accession>
<dbReference type="Proteomes" id="UP000294933">
    <property type="component" value="Unassembled WGS sequence"/>
</dbReference>
<keyword evidence="1" id="KW-1133">Transmembrane helix</keyword>
<keyword evidence="1" id="KW-0812">Transmembrane</keyword>
<feature type="transmembrane region" description="Helical" evidence="1">
    <location>
        <begin position="95"/>
        <end position="120"/>
    </location>
</feature>
<dbReference type="EMBL" id="ML170205">
    <property type="protein sequence ID" value="TDL18636.1"/>
    <property type="molecule type" value="Genomic_DNA"/>
</dbReference>
<feature type="transmembrane region" description="Helical" evidence="1">
    <location>
        <begin position="194"/>
        <end position="213"/>
    </location>
</feature>
<evidence type="ECO:0000313" key="3">
    <source>
        <dbReference type="Proteomes" id="UP000294933"/>
    </source>
</evidence>
<keyword evidence="3" id="KW-1185">Reference proteome</keyword>
<reference evidence="2 3" key="1">
    <citation type="submission" date="2018-06" db="EMBL/GenBank/DDBJ databases">
        <title>A transcriptomic atlas of mushroom development highlights an independent origin of complex multicellularity.</title>
        <authorList>
            <consortium name="DOE Joint Genome Institute"/>
            <person name="Krizsan K."/>
            <person name="Almasi E."/>
            <person name="Merenyi Z."/>
            <person name="Sahu N."/>
            <person name="Viragh M."/>
            <person name="Koszo T."/>
            <person name="Mondo S."/>
            <person name="Kiss B."/>
            <person name="Balint B."/>
            <person name="Kues U."/>
            <person name="Barry K."/>
            <person name="Hegedus J.C."/>
            <person name="Henrissat B."/>
            <person name="Johnson J."/>
            <person name="Lipzen A."/>
            <person name="Ohm R."/>
            <person name="Nagy I."/>
            <person name="Pangilinan J."/>
            <person name="Yan J."/>
            <person name="Xiong Y."/>
            <person name="Grigoriev I.V."/>
            <person name="Hibbett D.S."/>
            <person name="Nagy L.G."/>
        </authorList>
    </citation>
    <scope>NUCLEOTIDE SEQUENCE [LARGE SCALE GENOMIC DNA]</scope>
    <source>
        <strain evidence="2 3">SZMC22713</strain>
    </source>
</reference>
<feature type="transmembrane region" description="Helical" evidence="1">
    <location>
        <begin position="54"/>
        <end position="75"/>
    </location>
</feature>
<evidence type="ECO:0000256" key="1">
    <source>
        <dbReference type="SAM" id="Phobius"/>
    </source>
</evidence>
<evidence type="ECO:0000313" key="2">
    <source>
        <dbReference type="EMBL" id="TDL18636.1"/>
    </source>
</evidence>
<proteinExistence type="predicted"/>